<evidence type="ECO:0000313" key="3">
    <source>
        <dbReference type="EMBL" id="KIJ08029.1"/>
    </source>
</evidence>
<proteinExistence type="predicted"/>
<dbReference type="AlphaFoldDB" id="A0A0C9SNJ4"/>
<keyword evidence="2" id="KW-0812">Transmembrane</keyword>
<dbReference type="EMBL" id="KN819718">
    <property type="protein sequence ID" value="KIJ08029.1"/>
    <property type="molecule type" value="Genomic_DNA"/>
</dbReference>
<protein>
    <submittedName>
        <fullName evidence="3">Uncharacterized protein</fullName>
    </submittedName>
</protein>
<feature type="transmembrane region" description="Helical" evidence="2">
    <location>
        <begin position="88"/>
        <end position="109"/>
    </location>
</feature>
<sequence>MSSSGPKHPSNGPAAAHPSPLNDNTEGDSEQMPDWWKSPQHPFLKLLFQGLCLISVSWPSLEHHWESKINQDAWDVHKRLVCGRLRNSNIIGGLLLTASAVFISTPPPLPSFMAYTAVGPYFLALVSFSHALGSILSGTVVILVYESCDRMWAKNVITADRFRLYVTLFFLASPGLSLGLSITALLLALLVAVFSSGLLWLQILAGLEVLTWVWPIPVYLYCAIPPKKPLNQEHPGKSSTGTVGRNNPIGNNAAPGV</sequence>
<accession>A0A0C9SNJ4</accession>
<feature type="region of interest" description="Disordered" evidence="1">
    <location>
        <begin position="233"/>
        <end position="257"/>
    </location>
</feature>
<name>A0A0C9SNJ4_PAXIN</name>
<feature type="region of interest" description="Disordered" evidence="1">
    <location>
        <begin position="1"/>
        <end position="34"/>
    </location>
</feature>
<dbReference type="OrthoDB" id="2640035at2759"/>
<feature type="transmembrane region" description="Helical" evidence="2">
    <location>
        <begin position="166"/>
        <end position="193"/>
    </location>
</feature>
<reference evidence="4" key="2">
    <citation type="submission" date="2015-01" db="EMBL/GenBank/DDBJ databases">
        <title>Evolutionary Origins and Diversification of the Mycorrhizal Mutualists.</title>
        <authorList>
            <consortium name="DOE Joint Genome Institute"/>
            <consortium name="Mycorrhizal Genomics Consortium"/>
            <person name="Kohler A."/>
            <person name="Kuo A."/>
            <person name="Nagy L.G."/>
            <person name="Floudas D."/>
            <person name="Copeland A."/>
            <person name="Barry K.W."/>
            <person name="Cichocki N."/>
            <person name="Veneault-Fourrey C."/>
            <person name="LaButti K."/>
            <person name="Lindquist E.A."/>
            <person name="Lipzen A."/>
            <person name="Lundell T."/>
            <person name="Morin E."/>
            <person name="Murat C."/>
            <person name="Riley R."/>
            <person name="Ohm R."/>
            <person name="Sun H."/>
            <person name="Tunlid A."/>
            <person name="Henrissat B."/>
            <person name="Grigoriev I.V."/>
            <person name="Hibbett D.S."/>
            <person name="Martin F."/>
        </authorList>
    </citation>
    <scope>NUCLEOTIDE SEQUENCE [LARGE SCALE GENOMIC DNA]</scope>
    <source>
        <strain evidence="4">ATCC 200175</strain>
    </source>
</reference>
<dbReference type="HOGENOM" id="CLU_082478_0_0_1"/>
<gene>
    <name evidence="3" type="ORF">PAXINDRAFT_18804</name>
</gene>
<keyword evidence="2" id="KW-1133">Transmembrane helix</keyword>
<evidence type="ECO:0000256" key="1">
    <source>
        <dbReference type="SAM" id="MobiDB-lite"/>
    </source>
</evidence>
<evidence type="ECO:0000256" key="2">
    <source>
        <dbReference type="SAM" id="Phobius"/>
    </source>
</evidence>
<feature type="transmembrane region" description="Helical" evidence="2">
    <location>
        <begin position="199"/>
        <end position="222"/>
    </location>
</feature>
<dbReference type="Proteomes" id="UP000053647">
    <property type="component" value="Unassembled WGS sequence"/>
</dbReference>
<feature type="compositionally biased region" description="Polar residues" evidence="1">
    <location>
        <begin position="237"/>
        <end position="250"/>
    </location>
</feature>
<keyword evidence="4" id="KW-1185">Reference proteome</keyword>
<keyword evidence="2" id="KW-0472">Membrane</keyword>
<feature type="transmembrane region" description="Helical" evidence="2">
    <location>
        <begin position="121"/>
        <end position="145"/>
    </location>
</feature>
<organism evidence="3 4">
    <name type="scientific">Paxillus involutus ATCC 200175</name>
    <dbReference type="NCBI Taxonomy" id="664439"/>
    <lineage>
        <taxon>Eukaryota</taxon>
        <taxon>Fungi</taxon>
        <taxon>Dikarya</taxon>
        <taxon>Basidiomycota</taxon>
        <taxon>Agaricomycotina</taxon>
        <taxon>Agaricomycetes</taxon>
        <taxon>Agaricomycetidae</taxon>
        <taxon>Boletales</taxon>
        <taxon>Paxilineae</taxon>
        <taxon>Paxillaceae</taxon>
        <taxon>Paxillus</taxon>
    </lineage>
</organism>
<reference evidence="3 4" key="1">
    <citation type="submission" date="2014-06" db="EMBL/GenBank/DDBJ databases">
        <authorList>
            <consortium name="DOE Joint Genome Institute"/>
            <person name="Kuo A."/>
            <person name="Kohler A."/>
            <person name="Nagy L.G."/>
            <person name="Floudas D."/>
            <person name="Copeland A."/>
            <person name="Barry K.W."/>
            <person name="Cichocki N."/>
            <person name="Veneault-Fourrey C."/>
            <person name="LaButti K."/>
            <person name="Lindquist E.A."/>
            <person name="Lipzen A."/>
            <person name="Lundell T."/>
            <person name="Morin E."/>
            <person name="Murat C."/>
            <person name="Sun H."/>
            <person name="Tunlid A."/>
            <person name="Henrissat B."/>
            <person name="Grigoriev I.V."/>
            <person name="Hibbett D.S."/>
            <person name="Martin F."/>
            <person name="Nordberg H.P."/>
            <person name="Cantor M.N."/>
            <person name="Hua S.X."/>
        </authorList>
    </citation>
    <scope>NUCLEOTIDE SEQUENCE [LARGE SCALE GENOMIC DNA]</scope>
    <source>
        <strain evidence="3 4">ATCC 200175</strain>
    </source>
</reference>
<evidence type="ECO:0000313" key="4">
    <source>
        <dbReference type="Proteomes" id="UP000053647"/>
    </source>
</evidence>